<evidence type="ECO:0000313" key="1">
    <source>
        <dbReference type="EMBL" id="GID70307.1"/>
    </source>
</evidence>
<dbReference type="Proteomes" id="UP000619479">
    <property type="component" value="Unassembled WGS sequence"/>
</dbReference>
<gene>
    <name evidence="1" type="ORF">Acy02nite_81880</name>
</gene>
<reference evidence="1" key="1">
    <citation type="submission" date="2021-01" db="EMBL/GenBank/DDBJ databases">
        <title>Whole genome shotgun sequence of Actinoplanes cyaneus NBRC 14990.</title>
        <authorList>
            <person name="Komaki H."/>
            <person name="Tamura T."/>
        </authorList>
    </citation>
    <scope>NUCLEOTIDE SEQUENCE</scope>
    <source>
        <strain evidence="1">NBRC 14990</strain>
    </source>
</reference>
<dbReference type="RefSeq" id="WP_203753945.1">
    <property type="nucleotide sequence ID" value="NZ_BOMH01000073.1"/>
</dbReference>
<dbReference type="AlphaFoldDB" id="A0A919ITQ6"/>
<sequence>MVVLAAGSPAQASGPPALAGDPYHGGCALDSYGVNTTLITDHGHLHMTDPANGSEIGDAYFFYTPSCHGFFLTSLTRGSKYYTNSTVWSSDLTGPVAGFSSLYPGNGIAWTYVLGNMTGHAACGKITVTTPYGQPVTTVDLGCTATI</sequence>
<protein>
    <submittedName>
        <fullName evidence="1">Uncharacterized protein</fullName>
    </submittedName>
</protein>
<organism evidence="1 2">
    <name type="scientific">Actinoplanes cyaneus</name>
    <dbReference type="NCBI Taxonomy" id="52696"/>
    <lineage>
        <taxon>Bacteria</taxon>
        <taxon>Bacillati</taxon>
        <taxon>Actinomycetota</taxon>
        <taxon>Actinomycetes</taxon>
        <taxon>Micromonosporales</taxon>
        <taxon>Micromonosporaceae</taxon>
        <taxon>Actinoplanes</taxon>
    </lineage>
</organism>
<name>A0A919ITQ6_9ACTN</name>
<dbReference type="EMBL" id="BOMH01000073">
    <property type="protein sequence ID" value="GID70307.1"/>
    <property type="molecule type" value="Genomic_DNA"/>
</dbReference>
<proteinExistence type="predicted"/>
<accession>A0A919ITQ6</accession>
<keyword evidence="2" id="KW-1185">Reference proteome</keyword>
<evidence type="ECO:0000313" key="2">
    <source>
        <dbReference type="Proteomes" id="UP000619479"/>
    </source>
</evidence>
<comment type="caution">
    <text evidence="1">The sequence shown here is derived from an EMBL/GenBank/DDBJ whole genome shotgun (WGS) entry which is preliminary data.</text>
</comment>